<sequence length="287" mass="30830">MNHADAAVGGASGDDMTWESWKPKLVALDIDGTLVDHDGYLPHEIHAAVHRILDAGARVVLATGRAWAGTKIVFDALDLPPGPAVASNGAVVVQYPPMEIICEVTFEPADVIDRITEMAPRALIGIEEPGVGYRVTGEFPEGDLSGRVTVVPREELRELPATRVIVRDPNSTEPDFMVLARQLGLHGVNYFIGHSAWLDIAPEGVHKATGLARVCADLGIDRDDVLAMGDGRNDIEMLQWAGRGVAIGDAPAEVRVVADHVTGRFADGGTVRELDRWFRRPDAASAD</sequence>
<accession>A0A542ZSS7</accession>
<comment type="caution">
    <text evidence="1">The sequence shown here is derived from an EMBL/GenBank/DDBJ whole genome shotgun (WGS) entry which is preliminary data.</text>
</comment>
<dbReference type="Gene3D" id="3.30.1240.10">
    <property type="match status" value="1"/>
</dbReference>
<gene>
    <name evidence="1" type="ORF">FB460_1203</name>
</gene>
<dbReference type="Proteomes" id="UP000316196">
    <property type="component" value="Unassembled WGS sequence"/>
</dbReference>
<dbReference type="Pfam" id="PF08282">
    <property type="entry name" value="Hydrolase_3"/>
    <property type="match status" value="2"/>
</dbReference>
<proteinExistence type="predicted"/>
<evidence type="ECO:0000313" key="1">
    <source>
        <dbReference type="EMBL" id="TQL63391.1"/>
    </source>
</evidence>
<dbReference type="InterPro" id="IPR036412">
    <property type="entry name" value="HAD-like_sf"/>
</dbReference>
<dbReference type="PANTHER" id="PTHR10000:SF8">
    <property type="entry name" value="HAD SUPERFAMILY HYDROLASE-LIKE, TYPE 3"/>
    <property type="match status" value="1"/>
</dbReference>
<reference evidence="1 2" key="1">
    <citation type="submission" date="2019-06" db="EMBL/GenBank/DDBJ databases">
        <title>Sequencing the genomes of 1000 actinobacteria strains.</title>
        <authorList>
            <person name="Klenk H.-P."/>
        </authorList>
    </citation>
    <scope>NUCLEOTIDE SEQUENCE [LARGE SCALE GENOMIC DNA]</scope>
    <source>
        <strain evidence="1 2">DSM 8251</strain>
    </source>
</reference>
<dbReference type="EMBL" id="VFOR01000001">
    <property type="protein sequence ID" value="TQL63391.1"/>
    <property type="molecule type" value="Genomic_DNA"/>
</dbReference>
<dbReference type="Gene3D" id="3.40.50.1000">
    <property type="entry name" value="HAD superfamily/HAD-like"/>
    <property type="match status" value="1"/>
</dbReference>
<protein>
    <submittedName>
        <fullName evidence="1">HAD superfamily hydrolase (TIGR01484 family)</fullName>
    </submittedName>
</protein>
<evidence type="ECO:0000313" key="2">
    <source>
        <dbReference type="Proteomes" id="UP000316196"/>
    </source>
</evidence>
<dbReference type="InterPro" id="IPR006379">
    <property type="entry name" value="HAD-SF_hydro_IIB"/>
</dbReference>
<dbReference type="AlphaFoldDB" id="A0A542ZSS7"/>
<name>A0A542ZSS7_9ACTN</name>
<dbReference type="SUPFAM" id="SSF56784">
    <property type="entry name" value="HAD-like"/>
    <property type="match status" value="1"/>
</dbReference>
<keyword evidence="1" id="KW-0378">Hydrolase</keyword>
<keyword evidence="2" id="KW-1185">Reference proteome</keyword>
<dbReference type="PANTHER" id="PTHR10000">
    <property type="entry name" value="PHOSPHOSERINE PHOSPHATASE"/>
    <property type="match status" value="1"/>
</dbReference>
<dbReference type="GO" id="GO:0005829">
    <property type="term" value="C:cytosol"/>
    <property type="evidence" value="ECO:0007669"/>
    <property type="project" value="TreeGrafter"/>
</dbReference>
<organism evidence="1 2">
    <name type="scientific">Propioniferax innocua</name>
    <dbReference type="NCBI Taxonomy" id="1753"/>
    <lineage>
        <taxon>Bacteria</taxon>
        <taxon>Bacillati</taxon>
        <taxon>Actinomycetota</taxon>
        <taxon>Actinomycetes</taxon>
        <taxon>Propionibacteriales</taxon>
        <taxon>Propionibacteriaceae</taxon>
        <taxon>Propioniferax</taxon>
    </lineage>
</organism>
<dbReference type="GO" id="GO:0000287">
    <property type="term" value="F:magnesium ion binding"/>
    <property type="evidence" value="ECO:0007669"/>
    <property type="project" value="TreeGrafter"/>
</dbReference>
<dbReference type="NCBIfam" id="TIGR01484">
    <property type="entry name" value="HAD-SF-IIB"/>
    <property type="match status" value="1"/>
</dbReference>
<dbReference type="GO" id="GO:0016791">
    <property type="term" value="F:phosphatase activity"/>
    <property type="evidence" value="ECO:0007669"/>
    <property type="project" value="TreeGrafter"/>
</dbReference>
<dbReference type="InterPro" id="IPR023214">
    <property type="entry name" value="HAD_sf"/>
</dbReference>